<sequence length="114" mass="12912">PNSEVKHFSGDNSWACPCQDSTLPGLFLYMELIMDHFEKEQLAISICRNCKDKTFIYKGAVKDWINQIGSFSIVYDENCCGATQNVLFCFAGQDTSILLTAEAFLDFFDQCEPE</sequence>
<feature type="non-terminal residue" evidence="1">
    <location>
        <position position="1"/>
    </location>
</feature>
<organism evidence="1 2">
    <name type="scientific">Faecalicoccus pleomorphus</name>
    <dbReference type="NCBI Taxonomy" id="1323"/>
    <lineage>
        <taxon>Bacteria</taxon>
        <taxon>Bacillati</taxon>
        <taxon>Bacillota</taxon>
        <taxon>Erysipelotrichia</taxon>
        <taxon>Erysipelotrichales</taxon>
        <taxon>Erysipelotrichaceae</taxon>
        <taxon>Faecalicoccus</taxon>
    </lineage>
</organism>
<proteinExistence type="predicted"/>
<dbReference type="EMBL" id="JAQLXO010000022">
    <property type="protein sequence ID" value="MDB7983098.1"/>
    <property type="molecule type" value="Genomic_DNA"/>
</dbReference>
<accession>A0AAW6CTB8</accession>
<gene>
    <name evidence="1" type="ORF">PND82_09750</name>
</gene>
<dbReference type="AlphaFoldDB" id="A0AAW6CTB8"/>
<evidence type="ECO:0000313" key="1">
    <source>
        <dbReference type="EMBL" id="MDB7983098.1"/>
    </source>
</evidence>
<reference evidence="1" key="1">
    <citation type="submission" date="2023-01" db="EMBL/GenBank/DDBJ databases">
        <title>Human gut microbiome strain richness.</title>
        <authorList>
            <person name="Chen-Liaw A."/>
        </authorList>
    </citation>
    <scope>NUCLEOTIDE SEQUENCE</scope>
    <source>
        <strain evidence="1">D8_m1001271B151109d0_201107</strain>
    </source>
</reference>
<name>A0AAW6CTB8_9FIRM</name>
<evidence type="ECO:0000313" key="2">
    <source>
        <dbReference type="Proteomes" id="UP001212981"/>
    </source>
</evidence>
<protein>
    <submittedName>
        <fullName evidence="1">Uncharacterized protein</fullName>
    </submittedName>
</protein>
<dbReference type="Proteomes" id="UP001212981">
    <property type="component" value="Unassembled WGS sequence"/>
</dbReference>
<dbReference type="RefSeq" id="WP_272003488.1">
    <property type="nucleotide sequence ID" value="NZ_JAQLXO010000022.1"/>
</dbReference>
<comment type="caution">
    <text evidence="1">The sequence shown here is derived from an EMBL/GenBank/DDBJ whole genome shotgun (WGS) entry which is preliminary data.</text>
</comment>